<evidence type="ECO:0000313" key="2">
    <source>
        <dbReference type="Proteomes" id="UP000579281"/>
    </source>
</evidence>
<comment type="caution">
    <text evidence="1">The sequence shown here is derived from an EMBL/GenBank/DDBJ whole genome shotgun (WGS) entry which is preliminary data.</text>
</comment>
<keyword evidence="2" id="KW-1185">Reference proteome</keyword>
<protein>
    <submittedName>
        <fullName evidence="1">Uncharacterized protein</fullName>
    </submittedName>
</protein>
<name>A0A841KPQ2_9FIRM</name>
<evidence type="ECO:0000313" key="1">
    <source>
        <dbReference type="EMBL" id="MBB6215446.1"/>
    </source>
</evidence>
<dbReference type="Proteomes" id="UP000579281">
    <property type="component" value="Unassembled WGS sequence"/>
</dbReference>
<gene>
    <name evidence="1" type="ORF">HNQ80_001535</name>
</gene>
<proteinExistence type="predicted"/>
<sequence length="30" mass="3711">MDRRSDFKGKRREMRRHLSYTSKLIESLTI</sequence>
<dbReference type="EMBL" id="JACHEN010000007">
    <property type="protein sequence ID" value="MBB6215446.1"/>
    <property type="molecule type" value="Genomic_DNA"/>
</dbReference>
<dbReference type="AlphaFoldDB" id="A0A841KPQ2"/>
<reference evidence="1 2" key="1">
    <citation type="submission" date="2020-08" db="EMBL/GenBank/DDBJ databases">
        <title>Genomic Encyclopedia of Type Strains, Phase IV (KMG-IV): sequencing the most valuable type-strain genomes for metagenomic binning, comparative biology and taxonomic classification.</title>
        <authorList>
            <person name="Goeker M."/>
        </authorList>
    </citation>
    <scope>NUCLEOTIDE SEQUENCE [LARGE SCALE GENOMIC DNA]</scope>
    <source>
        <strain evidence="1 2">DSM 103526</strain>
    </source>
</reference>
<organism evidence="1 2">
    <name type="scientific">Anaerosolibacter carboniphilus</name>
    <dbReference type="NCBI Taxonomy" id="1417629"/>
    <lineage>
        <taxon>Bacteria</taxon>
        <taxon>Bacillati</taxon>
        <taxon>Bacillota</taxon>
        <taxon>Clostridia</taxon>
        <taxon>Peptostreptococcales</taxon>
        <taxon>Thermotaleaceae</taxon>
        <taxon>Anaerosolibacter</taxon>
    </lineage>
</organism>
<accession>A0A841KPQ2</accession>